<dbReference type="AlphaFoldDB" id="A0A5B6TEJ9"/>
<dbReference type="EMBL" id="VKKY01000002">
    <property type="protein sequence ID" value="KAA3437660.1"/>
    <property type="molecule type" value="Genomic_DNA"/>
</dbReference>
<sequence length="219" mass="25004">MDLDEFKKRWGATQKEGPDQQGHTREAIDRIIKGNTYSLGELREKSAFWNRIGGWNSALMVLLAVGFLVWQYHRGMAGAALAGKLPLVAVLIGFALFSSWTYRRQEEIFTENTDASSTEALRRTLSEFRRYYRFTNTVFLIISPVAFYAMFAVFLDRLVLSLGAVVLASAALTGFSFLLRYWYYRAIYFRRIKAMEANLRELEDIPGAMETLGSHTPAK</sequence>
<keyword evidence="3" id="KW-1185">Reference proteome</keyword>
<dbReference type="RefSeq" id="WP_149090723.1">
    <property type="nucleotide sequence ID" value="NZ_VKKY01000002.1"/>
</dbReference>
<feature type="transmembrane region" description="Helical" evidence="1">
    <location>
        <begin position="76"/>
        <end position="97"/>
    </location>
</feature>
<evidence type="ECO:0000313" key="2">
    <source>
        <dbReference type="EMBL" id="KAA3437660.1"/>
    </source>
</evidence>
<proteinExistence type="predicted"/>
<dbReference type="OrthoDB" id="793930at2"/>
<feature type="transmembrane region" description="Helical" evidence="1">
    <location>
        <begin position="160"/>
        <end position="183"/>
    </location>
</feature>
<dbReference type="Proteomes" id="UP000324133">
    <property type="component" value="Unassembled WGS sequence"/>
</dbReference>
<feature type="transmembrane region" description="Helical" evidence="1">
    <location>
        <begin position="131"/>
        <end position="154"/>
    </location>
</feature>
<gene>
    <name evidence="2" type="ORF">FOA19_10155</name>
</gene>
<accession>A0A5B6TEJ9</accession>
<keyword evidence="1" id="KW-0472">Membrane</keyword>
<evidence type="ECO:0000256" key="1">
    <source>
        <dbReference type="SAM" id="Phobius"/>
    </source>
</evidence>
<protein>
    <submittedName>
        <fullName evidence="2">Uncharacterized protein</fullName>
    </submittedName>
</protein>
<keyword evidence="1" id="KW-0812">Transmembrane</keyword>
<organism evidence="2 3">
    <name type="scientific">Rufibacter hautae</name>
    <dbReference type="NCBI Taxonomy" id="2595005"/>
    <lineage>
        <taxon>Bacteria</taxon>
        <taxon>Pseudomonadati</taxon>
        <taxon>Bacteroidota</taxon>
        <taxon>Cytophagia</taxon>
        <taxon>Cytophagales</taxon>
        <taxon>Hymenobacteraceae</taxon>
        <taxon>Rufibacter</taxon>
    </lineage>
</organism>
<reference evidence="2 3" key="1">
    <citation type="submission" date="2019-07" db="EMBL/GenBank/DDBJ databases">
        <title>Rufibacter sp. nov., isolated from lake sediment.</title>
        <authorList>
            <person name="Qu J.-H."/>
        </authorList>
    </citation>
    <scope>NUCLEOTIDE SEQUENCE [LARGE SCALE GENOMIC DNA]</scope>
    <source>
        <strain evidence="2 3">NBS58-1</strain>
    </source>
</reference>
<feature type="transmembrane region" description="Helical" evidence="1">
    <location>
        <begin position="52"/>
        <end position="70"/>
    </location>
</feature>
<evidence type="ECO:0000313" key="3">
    <source>
        <dbReference type="Proteomes" id="UP000324133"/>
    </source>
</evidence>
<keyword evidence="1" id="KW-1133">Transmembrane helix</keyword>
<name>A0A5B6TEJ9_9BACT</name>
<comment type="caution">
    <text evidence="2">The sequence shown here is derived from an EMBL/GenBank/DDBJ whole genome shotgun (WGS) entry which is preliminary data.</text>
</comment>